<feature type="signal peptide" evidence="1">
    <location>
        <begin position="1"/>
        <end position="21"/>
    </location>
</feature>
<dbReference type="InterPro" id="IPR006311">
    <property type="entry name" value="TAT_signal"/>
</dbReference>
<gene>
    <name evidence="2" type="ORF">EG028_17130</name>
</gene>
<dbReference type="InterPro" id="IPR017853">
    <property type="entry name" value="GH"/>
</dbReference>
<feature type="chain" id="PRO_5018133968" description="Abortive infection protein" evidence="1">
    <location>
        <begin position="22"/>
        <end position="357"/>
    </location>
</feature>
<accession>A0A3N4M8R1</accession>
<keyword evidence="1" id="KW-0732">Signal</keyword>
<organism evidence="2 3">
    <name type="scientific">Chitinophaga barathri</name>
    <dbReference type="NCBI Taxonomy" id="1647451"/>
    <lineage>
        <taxon>Bacteria</taxon>
        <taxon>Pseudomonadati</taxon>
        <taxon>Bacteroidota</taxon>
        <taxon>Chitinophagia</taxon>
        <taxon>Chitinophagales</taxon>
        <taxon>Chitinophagaceae</taxon>
        <taxon>Chitinophaga</taxon>
    </lineage>
</organism>
<dbReference type="EMBL" id="RMBX01000009">
    <property type="protein sequence ID" value="RPD39851.1"/>
    <property type="molecule type" value="Genomic_DNA"/>
</dbReference>
<dbReference type="Gene3D" id="3.20.20.80">
    <property type="entry name" value="Glycosidases"/>
    <property type="match status" value="1"/>
</dbReference>
<proteinExistence type="predicted"/>
<evidence type="ECO:0000256" key="1">
    <source>
        <dbReference type="SAM" id="SignalP"/>
    </source>
</evidence>
<reference evidence="3" key="1">
    <citation type="submission" date="2018-11" db="EMBL/GenBank/DDBJ databases">
        <title>Chitinophaga lutea sp.nov., isolate from arsenic contaminated soil.</title>
        <authorList>
            <person name="Zong Y."/>
        </authorList>
    </citation>
    <scope>NUCLEOTIDE SEQUENCE [LARGE SCALE GENOMIC DNA]</scope>
    <source>
        <strain evidence="3">YLT18</strain>
    </source>
</reference>
<sequence>MIRLSRRTFLGMMGLSAAAAAANVRSKSILFKGINYDTGTEFAPGMPSLTWAAPDMQYDLRIIKNELGCNAINIFGRDVGHLCETAAYASETGLTALVQSRLFHAAMPEVKAHILQLAEKLETLRRKDPRIILNIGCELSIFMQGIIPGNTVEERIASLSTRHQDFPAYNATLNKFLESVCAPARKLFKGKITYASGSWEQIDWKDMDYRSVNYYLDENNSKEYAGQLRKMVKQDKPLLITEFGCCSFKGADKAGAGGHGIIDWKPSGAEIRDGYERDEKVQAAYLEKLIRLYREEQVTGVFPYVFSNAYLPHSADPKYDLDMAGYGIVKTIYPATAGVRWERKEAFRMLAGLYKVI</sequence>
<evidence type="ECO:0000313" key="3">
    <source>
        <dbReference type="Proteomes" id="UP000279089"/>
    </source>
</evidence>
<comment type="caution">
    <text evidence="2">The sequence shown here is derived from an EMBL/GenBank/DDBJ whole genome shotgun (WGS) entry which is preliminary data.</text>
</comment>
<dbReference type="PROSITE" id="PS51318">
    <property type="entry name" value="TAT"/>
    <property type="match status" value="1"/>
</dbReference>
<dbReference type="Proteomes" id="UP000279089">
    <property type="component" value="Unassembled WGS sequence"/>
</dbReference>
<keyword evidence="3" id="KW-1185">Reference proteome</keyword>
<dbReference type="OrthoDB" id="151193at2"/>
<evidence type="ECO:0008006" key="4">
    <source>
        <dbReference type="Google" id="ProtNLM"/>
    </source>
</evidence>
<dbReference type="SUPFAM" id="SSF51445">
    <property type="entry name" value="(Trans)glycosidases"/>
    <property type="match status" value="1"/>
</dbReference>
<protein>
    <recommendedName>
        <fullName evidence="4">Abortive infection protein</fullName>
    </recommendedName>
</protein>
<dbReference type="RefSeq" id="WP_120517861.1">
    <property type="nucleotide sequence ID" value="NZ_QXZY01000010.1"/>
</dbReference>
<evidence type="ECO:0000313" key="2">
    <source>
        <dbReference type="EMBL" id="RPD39851.1"/>
    </source>
</evidence>
<name>A0A3N4M8R1_9BACT</name>
<dbReference type="AlphaFoldDB" id="A0A3N4M8R1"/>